<dbReference type="Proteomes" id="UP001647509">
    <property type="component" value="Unassembled WGS sequence"/>
</dbReference>
<reference evidence="1" key="1">
    <citation type="submission" date="2021-05" db="EMBL/GenBank/DDBJ databases">
        <title>Draft genomes of bacteria isolated from model marine particles.</title>
        <authorList>
            <person name="Datta M.S."/>
            <person name="Schwartzman J.A."/>
            <person name="Enke T.N."/>
            <person name="Saavedra J."/>
            <person name="Cermak N."/>
            <person name="Cordero O.X."/>
        </authorList>
    </citation>
    <scope>NUCLEOTIDE SEQUENCE</scope>
    <source>
        <strain evidence="1">I2M19</strain>
    </source>
</reference>
<evidence type="ECO:0000313" key="1">
    <source>
        <dbReference type="EMBL" id="MBU2950086.1"/>
    </source>
</evidence>
<proteinExistence type="predicted"/>
<comment type="caution">
    <text evidence="1">The sequence shown here is derived from an EMBL/GenBank/DDBJ whole genome shotgun (WGS) entry which is preliminary data.</text>
</comment>
<evidence type="ECO:0000313" key="2">
    <source>
        <dbReference type="Proteomes" id="UP001647509"/>
    </source>
</evidence>
<sequence length="101" mass="11408">MNSNTNIQDKINETLNAADAIKAVHVSPFFKDKTMQKLFAEKEERHVLTSWLTPSFQLAVLVGVVVLNIVVFTKMKTENYDENISDFAETYGLIISDNSIL</sequence>
<organism evidence="1 2">
    <name type="scientific">Pseudotamlana agarivorans</name>
    <dbReference type="NCBI Taxonomy" id="481183"/>
    <lineage>
        <taxon>Bacteria</taxon>
        <taxon>Pseudomonadati</taxon>
        <taxon>Bacteroidota</taxon>
        <taxon>Flavobacteriia</taxon>
        <taxon>Flavobacteriales</taxon>
        <taxon>Flavobacteriaceae</taxon>
        <taxon>Pseudotamlana</taxon>
    </lineage>
</organism>
<dbReference type="EMBL" id="JAHKPD010000011">
    <property type="protein sequence ID" value="MBU2950086.1"/>
    <property type="molecule type" value="Genomic_DNA"/>
</dbReference>
<gene>
    <name evidence="1" type="ORF">KO493_05175</name>
</gene>
<accession>A0ACC5U738</accession>
<keyword evidence="2" id="KW-1185">Reference proteome</keyword>
<protein>
    <submittedName>
        <fullName evidence="1">Uncharacterized protein</fullName>
    </submittedName>
</protein>
<name>A0ACC5U738_9FLAO</name>